<proteinExistence type="predicted"/>
<organism evidence="1 2">
    <name type="scientific">Streptosporangium lutulentum</name>
    <dbReference type="NCBI Taxonomy" id="1461250"/>
    <lineage>
        <taxon>Bacteria</taxon>
        <taxon>Bacillati</taxon>
        <taxon>Actinomycetota</taxon>
        <taxon>Actinomycetes</taxon>
        <taxon>Streptosporangiales</taxon>
        <taxon>Streptosporangiaceae</taxon>
        <taxon>Streptosporangium</taxon>
    </lineage>
</organism>
<comment type="caution">
    <text evidence="1">The sequence shown here is derived from an EMBL/GenBank/DDBJ whole genome shotgun (WGS) entry which is preliminary data.</text>
</comment>
<evidence type="ECO:0000313" key="2">
    <source>
        <dbReference type="Proteomes" id="UP001225356"/>
    </source>
</evidence>
<accession>A0ABT9QRM2</accession>
<gene>
    <name evidence="1" type="ORF">J2853_008600</name>
</gene>
<evidence type="ECO:0000313" key="1">
    <source>
        <dbReference type="EMBL" id="MDP9849389.1"/>
    </source>
</evidence>
<keyword evidence="2" id="KW-1185">Reference proteome</keyword>
<dbReference type="Proteomes" id="UP001225356">
    <property type="component" value="Unassembled WGS sequence"/>
</dbReference>
<protein>
    <submittedName>
        <fullName evidence="1">Uncharacterized protein</fullName>
    </submittedName>
</protein>
<reference evidence="1 2" key="1">
    <citation type="submission" date="2023-07" db="EMBL/GenBank/DDBJ databases">
        <title>Sequencing the genomes of 1000 actinobacteria strains.</title>
        <authorList>
            <person name="Klenk H.-P."/>
        </authorList>
    </citation>
    <scope>NUCLEOTIDE SEQUENCE [LARGE SCALE GENOMIC DNA]</scope>
    <source>
        <strain evidence="1 2">DSM 46740</strain>
    </source>
</reference>
<dbReference type="EMBL" id="JAUSQU010000001">
    <property type="protein sequence ID" value="MDP9849389.1"/>
    <property type="molecule type" value="Genomic_DNA"/>
</dbReference>
<dbReference type="RefSeq" id="WP_307567215.1">
    <property type="nucleotide sequence ID" value="NZ_JAUSQU010000001.1"/>
</dbReference>
<sequence length="88" mass="9407">MSGAAVGVDELKNSTPRFEGWNLVPLAGIPIIGLPYAGRFNTISDTWADSAGILKNLLAHSGEKLVRSADNYTLVNQVNEKTIGKILP</sequence>
<name>A0ABT9QRM2_9ACTN</name>